<dbReference type="Proteomes" id="UP000399805">
    <property type="component" value="Unassembled WGS sequence"/>
</dbReference>
<evidence type="ECO:0000313" key="3">
    <source>
        <dbReference type="EMBL" id="VVJ21896.1"/>
    </source>
</evidence>
<keyword evidence="1" id="KW-0808">Transferase</keyword>
<dbReference type="SUPFAM" id="SSF52091">
    <property type="entry name" value="SpoIIaa-like"/>
    <property type="match status" value="1"/>
</dbReference>
<dbReference type="PANTHER" id="PTHR35526:SF3">
    <property type="entry name" value="ANTI-SIGMA-F FACTOR RSBW"/>
    <property type="match status" value="1"/>
</dbReference>
<keyword evidence="4" id="KW-1185">Reference proteome</keyword>
<dbReference type="InterPro" id="IPR036890">
    <property type="entry name" value="HATPase_C_sf"/>
</dbReference>
<protein>
    <recommendedName>
        <fullName evidence="2">Histidine kinase/HSP90-like ATPase domain-containing protein</fullName>
    </recommendedName>
</protein>
<sequence>MISENGLHLVPDYRAESTVATVTGSLTSANYAQLRDGVLKVATDAPVSVIADIRGLDIGDTTLMTVFTAIAARIDAWPGIPFAVVTDHPDHVARLAKQAADRFVPIHADVPAAERARDRPPRRRALQLLAASPQASSVARAFVGRVCEQWKVQEHVDDARLVATELVENTVRHTTSHPRLRLELRRDTFVISVADDDPHEAVLLERPREHGLGLRLVAENTRVWGCSRSWAGGKVVWAVLMPRRPRHRDAAESRGVGEER</sequence>
<name>A0A6I8M2Y1_9PSEU</name>
<dbReference type="Gene3D" id="3.30.750.24">
    <property type="entry name" value="STAS domain"/>
    <property type="match status" value="1"/>
</dbReference>
<evidence type="ECO:0000256" key="1">
    <source>
        <dbReference type="ARBA" id="ARBA00022527"/>
    </source>
</evidence>
<evidence type="ECO:0000259" key="2">
    <source>
        <dbReference type="Pfam" id="PF13581"/>
    </source>
</evidence>
<dbReference type="RefSeq" id="WP_155546736.1">
    <property type="nucleotide sequence ID" value="NZ_CABVGP010000002.1"/>
</dbReference>
<keyword evidence="1" id="KW-0723">Serine/threonine-protein kinase</keyword>
<dbReference type="PANTHER" id="PTHR35526">
    <property type="entry name" value="ANTI-SIGMA-F FACTOR RSBW-RELATED"/>
    <property type="match status" value="1"/>
</dbReference>
<dbReference type="Pfam" id="PF13581">
    <property type="entry name" value="HATPase_c_2"/>
    <property type="match status" value="1"/>
</dbReference>
<keyword evidence="1" id="KW-0418">Kinase</keyword>
<accession>A0A6I8M2Y1</accession>
<reference evidence="3 4" key="1">
    <citation type="submission" date="2019-09" db="EMBL/GenBank/DDBJ databases">
        <authorList>
            <person name="Leyn A S."/>
        </authorList>
    </citation>
    <scope>NUCLEOTIDE SEQUENCE [LARGE SCALE GENOMIC DNA]</scope>
    <source>
        <strain evidence="3">AA231_1</strain>
    </source>
</reference>
<gene>
    <name evidence="3" type="ORF">AA23TX_06910</name>
</gene>
<dbReference type="GO" id="GO:0004674">
    <property type="term" value="F:protein serine/threonine kinase activity"/>
    <property type="evidence" value="ECO:0007669"/>
    <property type="project" value="UniProtKB-KW"/>
</dbReference>
<dbReference type="InterPro" id="IPR036513">
    <property type="entry name" value="STAS_dom_sf"/>
</dbReference>
<dbReference type="SUPFAM" id="SSF55874">
    <property type="entry name" value="ATPase domain of HSP90 chaperone/DNA topoisomerase II/histidine kinase"/>
    <property type="match status" value="1"/>
</dbReference>
<dbReference type="InterPro" id="IPR050267">
    <property type="entry name" value="Anti-sigma-factor_SerPK"/>
</dbReference>
<dbReference type="InterPro" id="IPR003594">
    <property type="entry name" value="HATPase_dom"/>
</dbReference>
<dbReference type="AlphaFoldDB" id="A0A6I8M2Y1"/>
<dbReference type="EMBL" id="CABVGP010000002">
    <property type="protein sequence ID" value="VVJ21896.1"/>
    <property type="molecule type" value="Genomic_DNA"/>
</dbReference>
<dbReference type="CDD" id="cd16936">
    <property type="entry name" value="HATPase_RsbW-like"/>
    <property type="match status" value="1"/>
</dbReference>
<dbReference type="Gene3D" id="3.30.565.10">
    <property type="entry name" value="Histidine kinase-like ATPase, C-terminal domain"/>
    <property type="match status" value="1"/>
</dbReference>
<feature type="domain" description="Histidine kinase/HSP90-like ATPase" evidence="2">
    <location>
        <begin position="130"/>
        <end position="220"/>
    </location>
</feature>
<evidence type="ECO:0000313" key="4">
    <source>
        <dbReference type="Proteomes" id="UP000399805"/>
    </source>
</evidence>
<proteinExistence type="predicted"/>
<organism evidence="3 4">
    <name type="scientific">Amycolatopsis camponoti</name>
    <dbReference type="NCBI Taxonomy" id="2606593"/>
    <lineage>
        <taxon>Bacteria</taxon>
        <taxon>Bacillati</taxon>
        <taxon>Actinomycetota</taxon>
        <taxon>Actinomycetes</taxon>
        <taxon>Pseudonocardiales</taxon>
        <taxon>Pseudonocardiaceae</taxon>
        <taxon>Amycolatopsis</taxon>
    </lineage>
</organism>